<dbReference type="GeneID" id="13395706"/>
<feature type="region of interest" description="Disordered" evidence="1">
    <location>
        <begin position="538"/>
        <end position="571"/>
    </location>
</feature>
<evidence type="ECO:0000313" key="3">
    <source>
        <dbReference type="Proteomes" id="UP000008062"/>
    </source>
</evidence>
<dbReference type="eggNOG" id="ENOG502RM05">
    <property type="taxonomic scope" value="Eukaryota"/>
</dbReference>
<dbReference type="AlphaFoldDB" id="F9X657"/>
<dbReference type="OrthoDB" id="3649027at2759"/>
<sequence length="665" mass="76453">MAATTHISFSWALPVDALTFRANLEAYTNLRPTLELLHLCKRSENCRLPVDILEMIESLLLEDERARCRENFAQLLKCYESRCEQADHFEQDIRDRIEAEPERDSILPFASLPFAMRYFTAPMWRIIRSNAVPGLNDKIQEYRIACKTKHHQNVDLWQTMDVTRRDIGVLRDDFGLCSRSVDYGDHSAASRWQKPPEWLYRSARYTNLRARSVIYLHLPETTNVPYCFGVYPKKSESYREFELPEYIGPTVTDWTRQPVMPETPSAQSLYRFARAVKILGLRPPSEIDGDGSFEGSEQQPALTIIQLSWAVPVDILKLGAHLEAYTNLRPTLQILHLCKRSAKQKLPVDILDLVAALLIDEERERCLSEWSQPLKCWEERCCQADHFAGEFRAKIEADPDFEVMKPYMLRSWNIHDVEITGRSPKEAASLASKIETERQKCRDIHHENVRSWHAKVNRLSAGPEGQRDDMSDVLSTVFGLEACCHHERLKVRRVNPWAGRQHSQSFLDGHASFINMCPTTTAYLRLPGLLENIQRTDETPIAARPPTNRDDQTAIGWSTRPDNAQKPSSRSLSRFTRAMKILKLLPVRRVVKEHHPKEEGYPNGDGNAYAELEVEAKEDAVEEDDEVRAPQQPALTMFVVDTYDGALNFQIDHYTEIAKTAILRN</sequence>
<dbReference type="HOGENOM" id="CLU_412894_0_0_1"/>
<feature type="compositionally biased region" description="Polar residues" evidence="1">
    <location>
        <begin position="560"/>
        <end position="571"/>
    </location>
</feature>
<dbReference type="RefSeq" id="XP_003854519.1">
    <property type="nucleotide sequence ID" value="XM_003854471.1"/>
</dbReference>
<accession>F9X657</accession>
<reference evidence="2 3" key="1">
    <citation type="journal article" date="2011" name="PLoS Genet.">
        <title>Finished genome of the fungal wheat pathogen Mycosphaerella graminicola reveals dispensome structure, chromosome plasticity, and stealth pathogenesis.</title>
        <authorList>
            <person name="Goodwin S.B."/>
            <person name="Ben M'barek S."/>
            <person name="Dhillon B."/>
            <person name="Wittenberg A.H.J."/>
            <person name="Crane C.F."/>
            <person name="Hane J.K."/>
            <person name="Foster A.J."/>
            <person name="Van der Lee T.A.J."/>
            <person name="Grimwood J."/>
            <person name="Aerts A."/>
            <person name="Antoniw J."/>
            <person name="Bailey A."/>
            <person name="Bluhm B."/>
            <person name="Bowler J."/>
            <person name="Bristow J."/>
            <person name="van der Burgt A."/>
            <person name="Canto-Canche B."/>
            <person name="Churchill A.C.L."/>
            <person name="Conde-Ferraez L."/>
            <person name="Cools H.J."/>
            <person name="Coutinho P.M."/>
            <person name="Csukai M."/>
            <person name="Dehal P."/>
            <person name="De Wit P."/>
            <person name="Donzelli B."/>
            <person name="van de Geest H.C."/>
            <person name="van Ham R.C.H.J."/>
            <person name="Hammond-Kosack K.E."/>
            <person name="Henrissat B."/>
            <person name="Kilian A."/>
            <person name="Kobayashi A.K."/>
            <person name="Koopmann E."/>
            <person name="Kourmpetis Y."/>
            <person name="Kuzniar A."/>
            <person name="Lindquist E."/>
            <person name="Lombard V."/>
            <person name="Maliepaard C."/>
            <person name="Martins N."/>
            <person name="Mehrabi R."/>
            <person name="Nap J.P.H."/>
            <person name="Ponomarenko A."/>
            <person name="Rudd J.J."/>
            <person name="Salamov A."/>
            <person name="Schmutz J."/>
            <person name="Schouten H.J."/>
            <person name="Shapiro H."/>
            <person name="Stergiopoulos I."/>
            <person name="Torriani S.F.F."/>
            <person name="Tu H."/>
            <person name="de Vries R.P."/>
            <person name="Waalwijk C."/>
            <person name="Ware S.B."/>
            <person name="Wiebenga A."/>
            <person name="Zwiers L.-H."/>
            <person name="Oliver R.P."/>
            <person name="Grigoriev I.V."/>
            <person name="Kema G.H.J."/>
        </authorList>
    </citation>
    <scope>NUCLEOTIDE SEQUENCE [LARGE SCALE GENOMIC DNA]</scope>
    <source>
        <strain evidence="3">CBS 115943 / IPO323</strain>
    </source>
</reference>
<organism evidence="2 3">
    <name type="scientific">Zymoseptoria tritici (strain CBS 115943 / IPO323)</name>
    <name type="common">Speckled leaf blotch fungus</name>
    <name type="synonym">Septoria tritici</name>
    <dbReference type="NCBI Taxonomy" id="336722"/>
    <lineage>
        <taxon>Eukaryota</taxon>
        <taxon>Fungi</taxon>
        <taxon>Dikarya</taxon>
        <taxon>Ascomycota</taxon>
        <taxon>Pezizomycotina</taxon>
        <taxon>Dothideomycetes</taxon>
        <taxon>Dothideomycetidae</taxon>
        <taxon>Mycosphaerellales</taxon>
        <taxon>Mycosphaerellaceae</taxon>
        <taxon>Zymoseptoria</taxon>
    </lineage>
</organism>
<gene>
    <name evidence="2" type="ORF">MYCGRDRAFT_108522</name>
</gene>
<keyword evidence="3" id="KW-1185">Reference proteome</keyword>
<protein>
    <submittedName>
        <fullName evidence="2">Uncharacterized protein</fullName>
    </submittedName>
</protein>
<evidence type="ECO:0000313" key="2">
    <source>
        <dbReference type="EMBL" id="EGP89495.1"/>
    </source>
</evidence>
<proteinExistence type="predicted"/>
<dbReference type="EMBL" id="CM001198">
    <property type="protein sequence ID" value="EGP89495.1"/>
    <property type="molecule type" value="Genomic_DNA"/>
</dbReference>
<dbReference type="Proteomes" id="UP000008062">
    <property type="component" value="Chromosome 3"/>
</dbReference>
<name>F9X657_ZYMTI</name>
<dbReference type="InParanoid" id="F9X657"/>
<evidence type="ECO:0000256" key="1">
    <source>
        <dbReference type="SAM" id="MobiDB-lite"/>
    </source>
</evidence>
<dbReference type="KEGG" id="ztr:MYCGRDRAFT_108522"/>